<organism evidence="2 3">
    <name type="scientific">Panagrellus redivivus</name>
    <name type="common">Microworm</name>
    <dbReference type="NCBI Taxonomy" id="6233"/>
    <lineage>
        <taxon>Eukaryota</taxon>
        <taxon>Metazoa</taxon>
        <taxon>Ecdysozoa</taxon>
        <taxon>Nematoda</taxon>
        <taxon>Chromadorea</taxon>
        <taxon>Rhabditida</taxon>
        <taxon>Tylenchina</taxon>
        <taxon>Panagrolaimomorpha</taxon>
        <taxon>Panagrolaimoidea</taxon>
        <taxon>Panagrolaimidae</taxon>
        <taxon>Panagrellus</taxon>
    </lineage>
</organism>
<accession>A0A7E4UP95</accession>
<sequence>MSVGVCVALLLLLVLPATTGLWCYLGTTINHEIQCEGVGCVRILRKERYQSYISTRQDMPKLAMTCLPAETRLEGPEPEGCHTNVMTQEERCVCYDHDFCNSAPSRLQMIGVPVLLAFHVFQRHHLFL</sequence>
<dbReference type="WBParaSite" id="Pan_g10869.t1">
    <property type="protein sequence ID" value="Pan_g10869.t1"/>
    <property type="gene ID" value="Pan_g10869"/>
</dbReference>
<evidence type="ECO:0000313" key="2">
    <source>
        <dbReference type="Proteomes" id="UP000492821"/>
    </source>
</evidence>
<reference evidence="2" key="1">
    <citation type="journal article" date="2013" name="Genetics">
        <title>The draft genome and transcriptome of Panagrellus redivivus are shaped by the harsh demands of a free-living lifestyle.</title>
        <authorList>
            <person name="Srinivasan J."/>
            <person name="Dillman A.R."/>
            <person name="Macchietto M.G."/>
            <person name="Heikkinen L."/>
            <person name="Lakso M."/>
            <person name="Fracchia K.M."/>
            <person name="Antoshechkin I."/>
            <person name="Mortazavi A."/>
            <person name="Wong G."/>
            <person name="Sternberg P.W."/>
        </authorList>
    </citation>
    <scope>NUCLEOTIDE SEQUENCE [LARGE SCALE GENOMIC DNA]</scope>
    <source>
        <strain evidence="2">MT8872</strain>
    </source>
</reference>
<dbReference type="AlphaFoldDB" id="A0A7E4UP95"/>
<evidence type="ECO:0000313" key="3">
    <source>
        <dbReference type="WBParaSite" id="Pan_g10869.t1"/>
    </source>
</evidence>
<proteinExistence type="predicted"/>
<dbReference type="Proteomes" id="UP000492821">
    <property type="component" value="Unassembled WGS sequence"/>
</dbReference>
<protein>
    <submittedName>
        <fullName evidence="3">Activin_recp domain-containing protein</fullName>
    </submittedName>
</protein>
<evidence type="ECO:0000256" key="1">
    <source>
        <dbReference type="SAM" id="SignalP"/>
    </source>
</evidence>
<feature type="signal peptide" evidence="1">
    <location>
        <begin position="1"/>
        <end position="20"/>
    </location>
</feature>
<reference evidence="3" key="2">
    <citation type="submission" date="2020-10" db="UniProtKB">
        <authorList>
            <consortium name="WormBaseParasite"/>
        </authorList>
    </citation>
    <scope>IDENTIFICATION</scope>
</reference>
<keyword evidence="1" id="KW-0732">Signal</keyword>
<keyword evidence="2" id="KW-1185">Reference proteome</keyword>
<name>A0A7E4UP95_PANRE</name>
<feature type="chain" id="PRO_5028812559" evidence="1">
    <location>
        <begin position="21"/>
        <end position="128"/>
    </location>
</feature>